<proteinExistence type="predicted"/>
<evidence type="ECO:0000313" key="1">
    <source>
        <dbReference type="EMBL" id="GIF88135.1"/>
    </source>
</evidence>
<keyword evidence="2" id="KW-1185">Reference proteome</keyword>
<comment type="caution">
    <text evidence="1">The sequence shown here is derived from an EMBL/GenBank/DDBJ whole genome shotgun (WGS) entry which is preliminary data.</text>
</comment>
<sequence length="327" mass="35542">MVADSDSLVGEVTALAGCVGVPVPADPADEHQRGRLYLLAMDRPECHGRLLAAAAADPVMMMSVVVAMLAVDREGRDRWVALARDEKDRAYATRRAAEHAILEARGDVPGLGPELLATWSDWLQRCLSEGSTVPAVLDLLARHGRTRRIRNTAFSRSGAPPVRVSRFRQAVLATCMEHLRTAYRSPAAPNRSFVTAAMDRLPYRDLCHELAALGRVADDTDVNGDVSFTLVLHGPEPLMVRLSMVGPYAVVLHLGDAPASGRLLLPRRRGNSETVQHVLRLLARHGLILLDEGELATRVPLALTGPGSDATLYAALFEPEADLPWLR</sequence>
<gene>
    <name evidence="1" type="ORF">Cch02nite_15790</name>
</gene>
<accession>A0A8J3NPP5</accession>
<dbReference type="EMBL" id="BONG01000007">
    <property type="protein sequence ID" value="GIF88135.1"/>
    <property type="molecule type" value="Genomic_DNA"/>
</dbReference>
<reference evidence="1 2" key="1">
    <citation type="submission" date="2021-01" db="EMBL/GenBank/DDBJ databases">
        <title>Whole genome shotgun sequence of Catellatospora chokoriensis NBRC 107358.</title>
        <authorList>
            <person name="Komaki H."/>
            <person name="Tamura T."/>
        </authorList>
    </citation>
    <scope>NUCLEOTIDE SEQUENCE [LARGE SCALE GENOMIC DNA]</scope>
    <source>
        <strain evidence="1 2">NBRC 107358</strain>
    </source>
</reference>
<name>A0A8J3NPP5_9ACTN</name>
<evidence type="ECO:0000313" key="2">
    <source>
        <dbReference type="Proteomes" id="UP000619293"/>
    </source>
</evidence>
<dbReference type="AlphaFoldDB" id="A0A8J3NPP5"/>
<protein>
    <submittedName>
        <fullName evidence="1">Uncharacterized protein</fullName>
    </submittedName>
</protein>
<dbReference type="Proteomes" id="UP000619293">
    <property type="component" value="Unassembled WGS sequence"/>
</dbReference>
<organism evidence="1 2">
    <name type="scientific">Catellatospora chokoriensis</name>
    <dbReference type="NCBI Taxonomy" id="310353"/>
    <lineage>
        <taxon>Bacteria</taxon>
        <taxon>Bacillati</taxon>
        <taxon>Actinomycetota</taxon>
        <taxon>Actinomycetes</taxon>
        <taxon>Micromonosporales</taxon>
        <taxon>Micromonosporaceae</taxon>
        <taxon>Catellatospora</taxon>
    </lineage>
</organism>
<dbReference type="RefSeq" id="WP_191839917.1">
    <property type="nucleotide sequence ID" value="NZ_BAAALB010000020.1"/>
</dbReference>